<evidence type="ECO:0000313" key="11">
    <source>
        <dbReference type="EMBL" id="ORY18897.1"/>
    </source>
</evidence>
<dbReference type="PANTHER" id="PTHR13620:SF109">
    <property type="entry name" value="3'-5' EXONUCLEASE"/>
    <property type="match status" value="1"/>
</dbReference>
<keyword evidence="6" id="KW-0460">Magnesium</keyword>
<protein>
    <recommendedName>
        <fullName evidence="8">3'-5' exonuclease</fullName>
    </recommendedName>
    <alternativeName>
        <fullName evidence="9">Werner Syndrome-like exonuclease</fullName>
    </alternativeName>
</protein>
<dbReference type="CDD" id="cd06141">
    <property type="entry name" value="WRN_exo"/>
    <property type="match status" value="1"/>
</dbReference>
<dbReference type="Proteomes" id="UP000193642">
    <property type="component" value="Unassembled WGS sequence"/>
</dbReference>
<evidence type="ECO:0000256" key="5">
    <source>
        <dbReference type="ARBA" id="ARBA00022839"/>
    </source>
</evidence>
<evidence type="ECO:0000256" key="4">
    <source>
        <dbReference type="ARBA" id="ARBA00022801"/>
    </source>
</evidence>
<dbReference type="Pfam" id="PF01612">
    <property type="entry name" value="DNA_pol_A_exo1"/>
    <property type="match status" value="1"/>
</dbReference>
<dbReference type="EMBL" id="MCGO01000271">
    <property type="protein sequence ID" value="ORY18897.1"/>
    <property type="molecule type" value="Genomic_DNA"/>
</dbReference>
<keyword evidence="3" id="KW-0479">Metal-binding</keyword>
<evidence type="ECO:0000256" key="1">
    <source>
        <dbReference type="ARBA" id="ARBA00004123"/>
    </source>
</evidence>
<dbReference type="PANTHER" id="PTHR13620">
    <property type="entry name" value="3-5 EXONUCLEASE"/>
    <property type="match status" value="1"/>
</dbReference>
<dbReference type="GO" id="GO:0046872">
    <property type="term" value="F:metal ion binding"/>
    <property type="evidence" value="ECO:0007669"/>
    <property type="project" value="UniProtKB-KW"/>
</dbReference>
<evidence type="ECO:0000256" key="7">
    <source>
        <dbReference type="ARBA" id="ARBA00023242"/>
    </source>
</evidence>
<dbReference type="GO" id="GO:0006139">
    <property type="term" value="P:nucleobase-containing compound metabolic process"/>
    <property type="evidence" value="ECO:0007669"/>
    <property type="project" value="InterPro"/>
</dbReference>
<dbReference type="STRING" id="329046.A0A1Y2A9B5"/>
<dbReference type="SUPFAM" id="SSF53098">
    <property type="entry name" value="Ribonuclease H-like"/>
    <property type="match status" value="1"/>
</dbReference>
<gene>
    <name evidence="11" type="ORF">BCR33DRAFT_750985</name>
</gene>
<dbReference type="InterPro" id="IPR012337">
    <property type="entry name" value="RNaseH-like_sf"/>
</dbReference>
<evidence type="ECO:0000256" key="3">
    <source>
        <dbReference type="ARBA" id="ARBA00022723"/>
    </source>
</evidence>
<dbReference type="GO" id="GO:0008408">
    <property type="term" value="F:3'-5' exonuclease activity"/>
    <property type="evidence" value="ECO:0007669"/>
    <property type="project" value="InterPro"/>
</dbReference>
<keyword evidence="2" id="KW-0540">Nuclease</keyword>
<dbReference type="GO" id="GO:0005634">
    <property type="term" value="C:nucleus"/>
    <property type="evidence" value="ECO:0007669"/>
    <property type="project" value="UniProtKB-SubCell"/>
</dbReference>
<keyword evidence="4" id="KW-0378">Hydrolase</keyword>
<reference evidence="11 12" key="1">
    <citation type="submission" date="2016-07" db="EMBL/GenBank/DDBJ databases">
        <title>Pervasive Adenine N6-methylation of Active Genes in Fungi.</title>
        <authorList>
            <consortium name="DOE Joint Genome Institute"/>
            <person name="Mondo S.J."/>
            <person name="Dannebaum R.O."/>
            <person name="Kuo R.C."/>
            <person name="Labutti K."/>
            <person name="Haridas S."/>
            <person name="Kuo A."/>
            <person name="Salamov A."/>
            <person name="Ahrendt S.R."/>
            <person name="Lipzen A."/>
            <person name="Sullivan W."/>
            <person name="Andreopoulos W.B."/>
            <person name="Clum A."/>
            <person name="Lindquist E."/>
            <person name="Daum C."/>
            <person name="Ramamoorthy G.K."/>
            <person name="Gryganskyi A."/>
            <person name="Culley D."/>
            <person name="Magnuson J.K."/>
            <person name="James T.Y."/>
            <person name="O'Malley M.A."/>
            <person name="Stajich J.E."/>
            <person name="Spatafora J.W."/>
            <person name="Visel A."/>
            <person name="Grigoriev I.V."/>
        </authorList>
    </citation>
    <scope>NUCLEOTIDE SEQUENCE [LARGE SCALE GENOMIC DNA]</scope>
    <source>
        <strain evidence="11 12">JEL800</strain>
    </source>
</reference>
<dbReference type="InterPro" id="IPR051132">
    <property type="entry name" value="3-5_Exonuclease_domain"/>
</dbReference>
<proteinExistence type="predicted"/>
<evidence type="ECO:0000256" key="6">
    <source>
        <dbReference type="ARBA" id="ARBA00022842"/>
    </source>
</evidence>
<dbReference type="OrthoDB" id="2150209at2759"/>
<evidence type="ECO:0000256" key="2">
    <source>
        <dbReference type="ARBA" id="ARBA00022722"/>
    </source>
</evidence>
<keyword evidence="5" id="KW-0269">Exonuclease</keyword>
<keyword evidence="12" id="KW-1185">Reference proteome</keyword>
<accession>A0A1Y2A9B5</accession>
<dbReference type="AlphaFoldDB" id="A0A1Y2A9B5"/>
<evidence type="ECO:0000256" key="8">
    <source>
        <dbReference type="ARBA" id="ARBA00040531"/>
    </source>
</evidence>
<dbReference type="Gene3D" id="3.30.420.10">
    <property type="entry name" value="Ribonuclease H-like superfamily/Ribonuclease H"/>
    <property type="match status" value="1"/>
</dbReference>
<name>A0A1Y2A9B5_9FUNG</name>
<comment type="subcellular location">
    <subcellularLocation>
        <location evidence="1">Nucleus</location>
    </subcellularLocation>
</comment>
<evidence type="ECO:0000256" key="9">
    <source>
        <dbReference type="ARBA" id="ARBA00042761"/>
    </source>
</evidence>
<dbReference type="InterPro" id="IPR002562">
    <property type="entry name" value="3'-5'_exonuclease_dom"/>
</dbReference>
<evidence type="ECO:0000313" key="12">
    <source>
        <dbReference type="Proteomes" id="UP000193642"/>
    </source>
</evidence>
<feature type="domain" description="3'-5' exonuclease" evidence="10">
    <location>
        <begin position="66"/>
        <end position="244"/>
    </location>
</feature>
<dbReference type="InterPro" id="IPR036397">
    <property type="entry name" value="RNaseH_sf"/>
</dbReference>
<sequence>MPLILYTDRCCDDREFLRQLFNELKQTDSFFDVQLGEREDAAEALEYLQFPANKEPVHILTSDKDALQLVCDMIRQTVTQGPQVLGFDIEYNPGFIPAADGPSVAPATIQLSNLAGDSWVFSLFVDGKKKESIPNALQTLLTDNRFTFVGASIKGDITRLEKHYSNVMADNINYLDLSESAVSRGYTVQSKSLDMLTRQFCKFGLAKDSRVRLSNWTLGKKLTKQQLHYAALDAYASRLVHENIVAKRDPRSEPIPDSLQPGTKVFVFTKSDAECVARATIVEYSEPKWGPLQLKTASKQRVVIKLDEVLNNSAISMYRQRLDKDIKPLRELHSQTVLWDIAHLRCETQESLAWMESLAISSDRVIQSSEQDFITPSDIFFTSIPISRGSVVESDENLFTDENDASDCESEADFSDDNTSDIFSDDRPDGFILKVRLDCFHAMNRINKTLLKSHGAYKPFMARLRDAFFLISKDDLDLVVAALKTAGLSDDEIEAKKDYDWAFFLKYCHRLIPCKEELLKRYDFVCNTFQDILDSKTNEPLFRSNTKKEVRNLRKHIQNGCLSDVPDIPLYFLEGRTSQGLPIYRCARGTNSNEGYHRHMRKLLHHYASSPMLLHLLLLEFNFRWNIRMAVKNRGLPSEYGGFYSQSLLDEINRNSSGLSVHVPYLAWKSPLDPKVKYSVMGVNTPARKGSLEGSLLSRNVYQKPTPFHWESNPM</sequence>
<comment type="caution">
    <text evidence="11">The sequence shown here is derived from an EMBL/GenBank/DDBJ whole genome shotgun (WGS) entry which is preliminary data.</text>
</comment>
<evidence type="ECO:0000259" key="10">
    <source>
        <dbReference type="Pfam" id="PF01612"/>
    </source>
</evidence>
<keyword evidence="7" id="KW-0539">Nucleus</keyword>
<dbReference type="GO" id="GO:0003676">
    <property type="term" value="F:nucleic acid binding"/>
    <property type="evidence" value="ECO:0007669"/>
    <property type="project" value="InterPro"/>
</dbReference>
<organism evidence="11 12">
    <name type="scientific">Rhizoclosmatium globosum</name>
    <dbReference type="NCBI Taxonomy" id="329046"/>
    <lineage>
        <taxon>Eukaryota</taxon>
        <taxon>Fungi</taxon>
        <taxon>Fungi incertae sedis</taxon>
        <taxon>Chytridiomycota</taxon>
        <taxon>Chytridiomycota incertae sedis</taxon>
        <taxon>Chytridiomycetes</taxon>
        <taxon>Chytridiales</taxon>
        <taxon>Chytriomycetaceae</taxon>
        <taxon>Rhizoclosmatium</taxon>
    </lineage>
</organism>